<dbReference type="EMBL" id="HBIX01022025">
    <property type="protein sequence ID" value="CAE0722656.1"/>
    <property type="molecule type" value="Transcribed_RNA"/>
</dbReference>
<dbReference type="GO" id="GO:0006364">
    <property type="term" value="P:rRNA processing"/>
    <property type="evidence" value="ECO:0007669"/>
    <property type="project" value="UniProtKB-KW"/>
</dbReference>
<name>A0A7S4EMR3_9STRA</name>
<sequence>MASPACSRPILAGGSKNTQNQEYNPTLEFKAGVTACLVSWSALRTAVESGWGGGERESQKKAEDLRCHIFSKLDGRFPLPNYDAFHLADDLAIYIEEEFSVTLEDDSEHQIAEAIFRMYEYCLKGDPSVARQMVAQAAGAVALNTQFPIRVQTTEHDDEDEEMESNDSSTMGVTTNQTATTEIPTQHLMQNLMMASDLAEYIDQPMFGKAKKKKIDSVEPVRQLGETLSASVVEMDEDGFAPVQKGNRRR</sequence>
<dbReference type="AlphaFoldDB" id="A0A7S4EMR3"/>
<feature type="region of interest" description="Disordered" evidence="3">
    <location>
        <begin position="154"/>
        <end position="174"/>
    </location>
</feature>
<comment type="similarity">
    <text evidence="1">Belongs to the TSR2 family.</text>
</comment>
<dbReference type="Pfam" id="PF10273">
    <property type="entry name" value="WGG"/>
    <property type="match status" value="1"/>
</dbReference>
<evidence type="ECO:0000256" key="2">
    <source>
        <dbReference type="ARBA" id="ARBA00022552"/>
    </source>
</evidence>
<gene>
    <name evidence="4" type="ORF">PAUS00366_LOCUS15412</name>
</gene>
<reference evidence="4" key="1">
    <citation type="submission" date="2021-01" db="EMBL/GenBank/DDBJ databases">
        <authorList>
            <person name="Corre E."/>
            <person name="Pelletier E."/>
            <person name="Niang G."/>
            <person name="Scheremetjew M."/>
            <person name="Finn R."/>
            <person name="Kale V."/>
            <person name="Holt S."/>
            <person name="Cochrane G."/>
            <person name="Meng A."/>
            <person name="Brown T."/>
            <person name="Cohen L."/>
        </authorList>
    </citation>
    <scope>NUCLEOTIDE SEQUENCE</scope>
    <source>
        <strain evidence="4">10249 10 AB</strain>
    </source>
</reference>
<proteinExistence type="inferred from homology"/>
<evidence type="ECO:0000313" key="4">
    <source>
        <dbReference type="EMBL" id="CAE0722656.1"/>
    </source>
</evidence>
<dbReference type="InterPro" id="IPR019398">
    <property type="entry name" value="Pre-rRNA_process_TSR2"/>
</dbReference>
<protein>
    <recommendedName>
        <fullName evidence="5">Pre-rRNA-processing protein TSR2 homolog</fullName>
    </recommendedName>
</protein>
<accession>A0A7S4EMR3</accession>
<dbReference type="PANTHER" id="PTHR21250">
    <property type="entry name" value="PRE-RRNA-PROCESSING PROTEIN TSR2 HOMOLOG"/>
    <property type="match status" value="1"/>
</dbReference>
<evidence type="ECO:0008006" key="5">
    <source>
        <dbReference type="Google" id="ProtNLM"/>
    </source>
</evidence>
<keyword evidence="2" id="KW-0698">rRNA processing</keyword>
<evidence type="ECO:0000256" key="3">
    <source>
        <dbReference type="SAM" id="MobiDB-lite"/>
    </source>
</evidence>
<evidence type="ECO:0000256" key="1">
    <source>
        <dbReference type="ARBA" id="ARBA00006524"/>
    </source>
</evidence>
<organism evidence="4">
    <name type="scientific">Pseudo-nitzschia australis</name>
    <dbReference type="NCBI Taxonomy" id="44445"/>
    <lineage>
        <taxon>Eukaryota</taxon>
        <taxon>Sar</taxon>
        <taxon>Stramenopiles</taxon>
        <taxon>Ochrophyta</taxon>
        <taxon>Bacillariophyta</taxon>
        <taxon>Bacillariophyceae</taxon>
        <taxon>Bacillariophycidae</taxon>
        <taxon>Bacillariales</taxon>
        <taxon>Bacillariaceae</taxon>
        <taxon>Pseudo-nitzschia</taxon>
    </lineage>
</organism>
<feature type="compositionally biased region" description="Acidic residues" evidence="3">
    <location>
        <begin position="156"/>
        <end position="165"/>
    </location>
</feature>